<gene>
    <name evidence="1" type="ORF">QFC21_001555</name>
</gene>
<accession>A0ACC2W5D3</accession>
<evidence type="ECO:0000313" key="1">
    <source>
        <dbReference type="EMBL" id="KAJ9106409.1"/>
    </source>
</evidence>
<sequence>MASPLRINIAANPFPWTAAALAAHKGVPIDWTYEGAEGGVEWEGRKGVEEVVEGLEGLFKGKEGGSSQLTLR</sequence>
<keyword evidence="2" id="KW-1185">Reference proteome</keyword>
<evidence type="ECO:0000313" key="2">
    <source>
        <dbReference type="Proteomes" id="UP001227268"/>
    </source>
</evidence>
<name>A0ACC2W5D3_9TREE</name>
<protein>
    <submittedName>
        <fullName evidence="1">Uncharacterized protein</fullName>
    </submittedName>
</protein>
<comment type="caution">
    <text evidence="1">The sequence shown here is derived from an EMBL/GenBank/DDBJ whole genome shotgun (WGS) entry which is preliminary data.</text>
</comment>
<reference evidence="1" key="1">
    <citation type="submission" date="2023-04" db="EMBL/GenBank/DDBJ databases">
        <title>Draft Genome sequencing of Naganishia species isolated from polar environments using Oxford Nanopore Technology.</title>
        <authorList>
            <person name="Leo P."/>
            <person name="Venkateswaran K."/>
        </authorList>
    </citation>
    <scope>NUCLEOTIDE SEQUENCE</scope>
    <source>
        <strain evidence="1">MNA-CCFEE 5423</strain>
    </source>
</reference>
<organism evidence="1 2">
    <name type="scientific">Naganishia friedmannii</name>
    <dbReference type="NCBI Taxonomy" id="89922"/>
    <lineage>
        <taxon>Eukaryota</taxon>
        <taxon>Fungi</taxon>
        <taxon>Dikarya</taxon>
        <taxon>Basidiomycota</taxon>
        <taxon>Agaricomycotina</taxon>
        <taxon>Tremellomycetes</taxon>
        <taxon>Filobasidiales</taxon>
        <taxon>Filobasidiaceae</taxon>
        <taxon>Naganishia</taxon>
    </lineage>
</organism>
<dbReference type="Proteomes" id="UP001227268">
    <property type="component" value="Unassembled WGS sequence"/>
</dbReference>
<proteinExistence type="predicted"/>
<dbReference type="EMBL" id="JASBWT010000003">
    <property type="protein sequence ID" value="KAJ9106409.1"/>
    <property type="molecule type" value="Genomic_DNA"/>
</dbReference>